<evidence type="ECO:0000313" key="3">
    <source>
        <dbReference type="Proteomes" id="UP001156905"/>
    </source>
</evidence>
<organism evidence="2 3">
    <name type="scientific">Bradyrhizobium iriomotense</name>
    <dbReference type="NCBI Taxonomy" id="441950"/>
    <lineage>
        <taxon>Bacteria</taxon>
        <taxon>Pseudomonadati</taxon>
        <taxon>Pseudomonadota</taxon>
        <taxon>Alphaproteobacteria</taxon>
        <taxon>Hyphomicrobiales</taxon>
        <taxon>Nitrobacteraceae</taxon>
        <taxon>Bradyrhizobium</taxon>
    </lineage>
</organism>
<accession>A0ABQ6AZA2</accession>
<dbReference type="Pfam" id="PF01261">
    <property type="entry name" value="AP_endonuc_2"/>
    <property type="match status" value="1"/>
</dbReference>
<evidence type="ECO:0000313" key="2">
    <source>
        <dbReference type="EMBL" id="GLR87524.1"/>
    </source>
</evidence>
<dbReference type="PROSITE" id="PS51318">
    <property type="entry name" value="TAT"/>
    <property type="match status" value="1"/>
</dbReference>
<keyword evidence="3" id="KW-1185">Reference proteome</keyword>
<dbReference type="EMBL" id="BSOW01000014">
    <property type="protein sequence ID" value="GLR87524.1"/>
    <property type="molecule type" value="Genomic_DNA"/>
</dbReference>
<dbReference type="PANTHER" id="PTHR12110:SF41">
    <property type="entry name" value="INOSOSE DEHYDRATASE"/>
    <property type="match status" value="1"/>
</dbReference>
<dbReference type="SUPFAM" id="SSF51658">
    <property type="entry name" value="Xylose isomerase-like"/>
    <property type="match status" value="1"/>
</dbReference>
<dbReference type="RefSeq" id="WP_284268408.1">
    <property type="nucleotide sequence ID" value="NZ_BSOW01000014.1"/>
</dbReference>
<dbReference type="PANTHER" id="PTHR12110">
    <property type="entry name" value="HYDROXYPYRUVATE ISOMERASE"/>
    <property type="match status" value="1"/>
</dbReference>
<sequence>MHLRFGSPPLSRRDLLRCLAAAAAVGAAPASGVEERKIGLQLYTVRDLLKSDFEGTLRKVARLGYREVEFAGILGPDVGRTSELLRSLGLAAPSLHLGYASLRDKTGSSFDIAHSLGSRFVVCPWLDPPVRQTIDDWRRICDDLNWIGELASRSGLTLAYHNHDFEFLHLAGGIQPYDVLLGSTDERVVKFELDVYWATRGGRNAADVLKAHPSRIRLVHLKDMAKDGSTTELGHGTIDFAGIFAAMSAGGVQHAFVEQDVSADPLRSIETSIAFLRTQRYFSRGM</sequence>
<dbReference type="InterPro" id="IPR013022">
    <property type="entry name" value="Xyl_isomerase-like_TIM-brl"/>
</dbReference>
<feature type="domain" description="Xylose isomerase-like TIM barrel" evidence="1">
    <location>
        <begin position="58"/>
        <end position="278"/>
    </location>
</feature>
<keyword evidence="2" id="KW-0413">Isomerase</keyword>
<dbReference type="InterPro" id="IPR036237">
    <property type="entry name" value="Xyl_isomerase-like_sf"/>
</dbReference>
<gene>
    <name evidence="2" type="ORF">GCM10007857_42350</name>
</gene>
<comment type="caution">
    <text evidence="2">The sequence shown here is derived from an EMBL/GenBank/DDBJ whole genome shotgun (WGS) entry which is preliminary data.</text>
</comment>
<proteinExistence type="predicted"/>
<dbReference type="Gene3D" id="3.20.20.150">
    <property type="entry name" value="Divalent-metal-dependent TIM barrel enzymes"/>
    <property type="match status" value="1"/>
</dbReference>
<protein>
    <submittedName>
        <fullName evidence="2">Sugar phosphate isomerase</fullName>
    </submittedName>
</protein>
<reference evidence="3" key="1">
    <citation type="journal article" date="2019" name="Int. J. Syst. Evol. Microbiol.">
        <title>The Global Catalogue of Microorganisms (GCM) 10K type strain sequencing project: providing services to taxonomists for standard genome sequencing and annotation.</title>
        <authorList>
            <consortium name="The Broad Institute Genomics Platform"/>
            <consortium name="The Broad Institute Genome Sequencing Center for Infectious Disease"/>
            <person name="Wu L."/>
            <person name="Ma J."/>
        </authorList>
    </citation>
    <scope>NUCLEOTIDE SEQUENCE [LARGE SCALE GENOMIC DNA]</scope>
    <source>
        <strain evidence="3">NBRC 102520</strain>
    </source>
</reference>
<dbReference type="Proteomes" id="UP001156905">
    <property type="component" value="Unassembled WGS sequence"/>
</dbReference>
<dbReference type="InterPro" id="IPR050312">
    <property type="entry name" value="IolE/XylAMocC-like"/>
</dbReference>
<evidence type="ECO:0000259" key="1">
    <source>
        <dbReference type="Pfam" id="PF01261"/>
    </source>
</evidence>
<name>A0ABQ6AZA2_9BRAD</name>
<dbReference type="GO" id="GO:0016853">
    <property type="term" value="F:isomerase activity"/>
    <property type="evidence" value="ECO:0007669"/>
    <property type="project" value="UniProtKB-KW"/>
</dbReference>
<dbReference type="InterPro" id="IPR006311">
    <property type="entry name" value="TAT_signal"/>
</dbReference>